<evidence type="ECO:0000256" key="2">
    <source>
        <dbReference type="SAM" id="MobiDB-lite"/>
    </source>
</evidence>
<evidence type="ECO:0000256" key="1">
    <source>
        <dbReference type="ARBA" id="ARBA00022737"/>
    </source>
</evidence>
<reference evidence="3" key="1">
    <citation type="submission" date="2018-05" db="EMBL/GenBank/DDBJ databases">
        <authorList>
            <person name="Lanie J.A."/>
            <person name="Ng W.-L."/>
            <person name="Kazmierczak K.M."/>
            <person name="Andrzejewski T.M."/>
            <person name="Davidsen T.M."/>
            <person name="Wayne K.J."/>
            <person name="Tettelin H."/>
            <person name="Glass J.I."/>
            <person name="Rusch D."/>
            <person name="Podicherti R."/>
            <person name="Tsui H.-C.T."/>
            <person name="Winkler M.E."/>
        </authorList>
    </citation>
    <scope>NUCLEOTIDE SEQUENCE</scope>
</reference>
<evidence type="ECO:0008006" key="4">
    <source>
        <dbReference type="Google" id="ProtNLM"/>
    </source>
</evidence>
<feature type="compositionally biased region" description="Polar residues" evidence="2">
    <location>
        <begin position="15"/>
        <end position="32"/>
    </location>
</feature>
<dbReference type="InterPro" id="IPR003409">
    <property type="entry name" value="MORN"/>
</dbReference>
<dbReference type="EMBL" id="UINC01096921">
    <property type="protein sequence ID" value="SVC54204.1"/>
    <property type="molecule type" value="Genomic_DNA"/>
</dbReference>
<gene>
    <name evidence="3" type="ORF">METZ01_LOCUS307058</name>
</gene>
<feature type="non-terminal residue" evidence="3">
    <location>
        <position position="179"/>
    </location>
</feature>
<feature type="region of interest" description="Disordered" evidence="2">
    <location>
        <begin position="1"/>
        <end position="41"/>
    </location>
</feature>
<dbReference type="PANTHER" id="PTHR23084:SF179">
    <property type="entry name" value="OS10G0565000 PROTEIN"/>
    <property type="match status" value="1"/>
</dbReference>
<sequence length="179" mass="20172">MNSLEPNVVPGSTPIIPQNLQDIDTENTPTVSETKESTKTGVSGTLYSNQLKEKALNGHATTTTANDSKYVGEFKDGKYHGQGQLCIGDQKFSHDEYVGEFSQGEFEGEGTYRWADGRKYVGAWKGGEKWTGKEYCKDRKLIGNYVEGKRRPLRKQKKRKLAPVVTVSHKKFDSDWFEK</sequence>
<dbReference type="SUPFAM" id="SSF82185">
    <property type="entry name" value="Histone H3 K4-specific methyltransferase SET7/9 N-terminal domain"/>
    <property type="match status" value="1"/>
</dbReference>
<dbReference type="PANTHER" id="PTHR23084">
    <property type="entry name" value="PHOSPHATIDYLINOSITOL-4-PHOSPHATE 5-KINASE RELATED"/>
    <property type="match status" value="1"/>
</dbReference>
<proteinExistence type="predicted"/>
<keyword evidence="1" id="KW-0677">Repeat</keyword>
<dbReference type="Pfam" id="PF02493">
    <property type="entry name" value="MORN"/>
    <property type="match status" value="2"/>
</dbReference>
<name>A0A382MYZ7_9ZZZZ</name>
<protein>
    <recommendedName>
        <fullName evidence="4">MORN repeat-containing protein</fullName>
    </recommendedName>
</protein>
<organism evidence="3">
    <name type="scientific">marine metagenome</name>
    <dbReference type="NCBI Taxonomy" id="408172"/>
    <lineage>
        <taxon>unclassified sequences</taxon>
        <taxon>metagenomes</taxon>
        <taxon>ecological metagenomes</taxon>
    </lineage>
</organism>
<evidence type="ECO:0000313" key="3">
    <source>
        <dbReference type="EMBL" id="SVC54204.1"/>
    </source>
</evidence>
<dbReference type="Gene3D" id="2.20.110.10">
    <property type="entry name" value="Histone H3 K4-specific methyltransferase SET7/9 N-terminal domain"/>
    <property type="match status" value="1"/>
</dbReference>
<accession>A0A382MYZ7</accession>
<dbReference type="SMART" id="SM00698">
    <property type="entry name" value="MORN"/>
    <property type="match status" value="2"/>
</dbReference>
<dbReference type="AlphaFoldDB" id="A0A382MYZ7"/>